<organism evidence="3">
    <name type="scientific">Coccidioides posadasii (strain RMSCC 757 / Silveira)</name>
    <name type="common">Valley fever fungus</name>
    <dbReference type="NCBI Taxonomy" id="443226"/>
    <lineage>
        <taxon>Eukaryota</taxon>
        <taxon>Fungi</taxon>
        <taxon>Dikarya</taxon>
        <taxon>Ascomycota</taxon>
        <taxon>Pezizomycotina</taxon>
        <taxon>Eurotiomycetes</taxon>
        <taxon>Eurotiomycetidae</taxon>
        <taxon>Onygenales</taxon>
        <taxon>Onygenaceae</taxon>
        <taxon>Coccidioides</taxon>
    </lineage>
</organism>
<dbReference type="EMBL" id="GL636493">
    <property type="protein sequence ID" value="EFW18031.1"/>
    <property type="molecule type" value="Genomic_DNA"/>
</dbReference>
<reference evidence="3" key="1">
    <citation type="journal article" date="2010" name="Genome Res.">
        <title>Population genomic sequencing of Coccidioides fungi reveals recent hybridization and transposon control.</title>
        <authorList>
            <person name="Neafsey D.E."/>
            <person name="Barker B.M."/>
            <person name="Sharpton T.J."/>
            <person name="Stajich J.E."/>
            <person name="Park D.J."/>
            <person name="Whiston E."/>
            <person name="Hung C.-Y."/>
            <person name="McMahan C."/>
            <person name="White J."/>
            <person name="Sykes S."/>
            <person name="Heiman D."/>
            <person name="Young S."/>
            <person name="Zeng Q."/>
            <person name="Abouelleil A."/>
            <person name="Aftuck L."/>
            <person name="Bessette D."/>
            <person name="Brown A."/>
            <person name="FitzGerald M."/>
            <person name="Lui A."/>
            <person name="Macdonald J.P."/>
            <person name="Priest M."/>
            <person name="Orbach M.J."/>
            <person name="Galgiani J.N."/>
            <person name="Kirkland T.N."/>
            <person name="Cole G.T."/>
            <person name="Birren B.W."/>
            <person name="Henn M.R."/>
            <person name="Taylor J.W."/>
            <person name="Rounsley S.D."/>
        </authorList>
    </citation>
    <scope>NUCLEOTIDE SEQUENCE [LARGE SCALE GENOMIC DNA]</scope>
    <source>
        <strain evidence="3">RMSCC 757 / Silveira</strain>
    </source>
</reference>
<feature type="region of interest" description="Disordered" evidence="1">
    <location>
        <begin position="190"/>
        <end position="210"/>
    </location>
</feature>
<keyword evidence="3" id="KW-1185">Reference proteome</keyword>
<evidence type="ECO:0000313" key="2">
    <source>
        <dbReference type="EMBL" id="EFW18031.1"/>
    </source>
</evidence>
<dbReference type="OrthoDB" id="4188324at2759"/>
<protein>
    <submittedName>
        <fullName evidence="2">Uncharacterized protein</fullName>
    </submittedName>
</protein>
<dbReference type="eggNOG" id="ENOG502SPA8">
    <property type="taxonomic scope" value="Eukaryota"/>
</dbReference>
<dbReference type="VEuPathDB" id="FungiDB:CPSG_05668"/>
<dbReference type="OMA" id="IEFHIIR"/>
<dbReference type="VEuPathDB" id="FungiDB:D8B26_004669"/>
<evidence type="ECO:0000256" key="1">
    <source>
        <dbReference type="SAM" id="MobiDB-lite"/>
    </source>
</evidence>
<evidence type="ECO:0000313" key="3">
    <source>
        <dbReference type="Proteomes" id="UP000002497"/>
    </source>
</evidence>
<dbReference type="HOGENOM" id="CLU_019568_0_0_1"/>
<dbReference type="STRING" id="443226.E9D709"/>
<gene>
    <name evidence="2" type="ORF">CPSG_05668</name>
</gene>
<sequence length="656" mass="74661">MYKLWLDWLKATHKHCIKSDKTIWVYWRRLKMFYEVKHKGNAIDDATTKDCINYTWAMIDRWEEKWGVRRDPLEARNASGGKDDIYQFLRANWELCMKVYADEQQWLQNSAGLLLSYISGSRLVSLFETKARAKPSAEGELWLLDEDNEEISVVTNAAGRSSAGERGTLSEPLKAKLASEYQGGRAKVESWMAQSDSDRSHPLKGKKHTYDSLEEAEISTSEGDMETDTAYQMLRMMSVLDSDGTHENSFNPRNLSGDDESVVTNDGYHAGDKKKDTCLWRHIPFHIVCVEAPGQSNTLLAKVTLIHTKGRHLSLCTTLNQYSISLGILFGYCTSEWIPLKGTTWARNLNHIGIIIGLICPLEQYVFQQTFINKINNKVLVLVWDQVADHDSNAVKYYLDNVVHADIEVIAMELPPREAVQVMAYSLGLDADLVIWVMDYSSVAAAAGTPLYQEKMKIQTQLNSAKVGDNEDPAELTPPPPPTLQIKERRYIVELVCRSQSELTDEEIFQQCCASIILWVHLQGRKEPPSQGQHKWQCTVAVKSDEPDVAPQSPGPEVSFVVPWKLEKLECPFCVCDASLPMATRKQPWKDNNTFWNHVEKHVHQHKLKVYVSGRKECGICWKHGVVFIPVMLWSSRPICSMSTAEGFVSRWIWVM</sequence>
<name>E9D709_COCPS</name>
<dbReference type="VEuPathDB" id="FungiDB:D8B26_004668"/>
<accession>E9D709</accession>
<proteinExistence type="predicted"/>
<dbReference type="AlphaFoldDB" id="E9D709"/>
<reference evidence="3" key="2">
    <citation type="submission" date="2010-03" db="EMBL/GenBank/DDBJ databases">
        <title>The genome sequence of Coccidioides posadasii strain Silveira.</title>
        <authorList>
            <consortium name="The Broad Institute Genome Sequencing Center for Infectious Disease"/>
            <person name="Neafsey D."/>
            <person name="Orbach M."/>
            <person name="Henn M.R."/>
            <person name="Cole G.T."/>
            <person name="Galgiani J."/>
            <person name="Gardner M.J."/>
            <person name="Kirkland T.N."/>
            <person name="Taylor J.W."/>
            <person name="Young S.K."/>
            <person name="Zeng Q."/>
            <person name="Koehrsen M."/>
            <person name="Alvarado L."/>
            <person name="Berlin A."/>
            <person name="Borenstein D."/>
            <person name="Chapman S.B."/>
            <person name="Chen Z."/>
            <person name="Engels R."/>
            <person name="Freedman E."/>
            <person name="Gellesch M."/>
            <person name="Goldberg J."/>
            <person name="Griggs A."/>
            <person name="Gujja S."/>
            <person name="Heilman E."/>
            <person name="Heiman D."/>
            <person name="Howarth C."/>
            <person name="Jen D."/>
            <person name="Larson L."/>
            <person name="Mehta T."/>
            <person name="Neiman D."/>
            <person name="Park D."/>
            <person name="Pearson M."/>
            <person name="Richards J."/>
            <person name="Roberts A."/>
            <person name="Saif S."/>
            <person name="Shea T."/>
            <person name="Shenoy N."/>
            <person name="Sisk P."/>
            <person name="Stolte C."/>
            <person name="Sykes S."/>
            <person name="Walk T."/>
            <person name="White J."/>
            <person name="Yandava C."/>
            <person name="Haas B."/>
            <person name="Nusbaum C."/>
            <person name="Birren B."/>
        </authorList>
    </citation>
    <scope>NUCLEOTIDE SEQUENCE [LARGE SCALE GENOMIC DNA]</scope>
    <source>
        <strain evidence="3">RMSCC 757 / Silveira</strain>
    </source>
</reference>
<dbReference type="Proteomes" id="UP000002497">
    <property type="component" value="Unassembled WGS sequence"/>
</dbReference>